<dbReference type="STRING" id="1348624.GCA_001591545_01359"/>
<feature type="transmembrane region" description="Helical" evidence="1">
    <location>
        <begin position="6"/>
        <end position="27"/>
    </location>
</feature>
<keyword evidence="1" id="KW-0472">Membrane</keyword>
<sequence length="299" mass="33778">MSVSLIFSIGILIVLPAVFIFVLWKAAFKSKAEWLLDAVTTTVIVVWIFQSGNWSWVGYYFRFLVLALFVIALLNSWKKVRKLPFKIKYKINQKVTLGVNIFLLLIFSIYNIFIISSYTTDEATIELSFPLQDGTYYIGQGGNHVQMNYHQAYPAQKYALDILKLNKFGTRANGLYPKELRKYHIYEDDLHSPCNGKVVEVQNELPDLTPPEADSENPTGNYVALSCENTDAIIYLAHMQNGSVTVNQDAIVNVGQKIGKVGNSGNTSEPHLHIHAEKDGVGIPIQFNNRFLVRNSLVR</sequence>
<keyword evidence="1" id="KW-1133">Transmembrane helix</keyword>
<dbReference type="PANTHER" id="PTHR21666">
    <property type="entry name" value="PEPTIDASE-RELATED"/>
    <property type="match status" value="1"/>
</dbReference>
<feature type="transmembrane region" description="Helical" evidence="1">
    <location>
        <begin position="56"/>
        <end position="74"/>
    </location>
</feature>
<dbReference type="PANTHER" id="PTHR21666:SF285">
    <property type="entry name" value="M23 FAMILY METALLOPEPTIDASE"/>
    <property type="match status" value="1"/>
</dbReference>
<feature type="transmembrane region" description="Helical" evidence="1">
    <location>
        <begin position="34"/>
        <end position="50"/>
    </location>
</feature>
<dbReference type="GO" id="GO:0004222">
    <property type="term" value="F:metalloendopeptidase activity"/>
    <property type="evidence" value="ECO:0007669"/>
    <property type="project" value="TreeGrafter"/>
</dbReference>
<dbReference type="Proteomes" id="UP000249134">
    <property type="component" value="Chromosome 1"/>
</dbReference>
<evidence type="ECO:0000256" key="1">
    <source>
        <dbReference type="SAM" id="Phobius"/>
    </source>
</evidence>
<keyword evidence="1" id="KW-0812">Transmembrane</keyword>
<dbReference type="Pfam" id="PF01551">
    <property type="entry name" value="Peptidase_M23"/>
    <property type="match status" value="1"/>
</dbReference>
<organism evidence="3 4">
    <name type="scientific">Lederbergia lenta</name>
    <name type="common">Bacillus lentus</name>
    <dbReference type="NCBI Taxonomy" id="1467"/>
    <lineage>
        <taxon>Bacteria</taxon>
        <taxon>Bacillati</taxon>
        <taxon>Bacillota</taxon>
        <taxon>Bacilli</taxon>
        <taxon>Bacillales</taxon>
        <taxon>Bacillaceae</taxon>
        <taxon>Lederbergia</taxon>
    </lineage>
</organism>
<dbReference type="SUPFAM" id="SSF51261">
    <property type="entry name" value="Duplicated hybrid motif"/>
    <property type="match status" value="1"/>
</dbReference>
<dbReference type="EMBL" id="LS483476">
    <property type="protein sequence ID" value="SQI58998.1"/>
    <property type="molecule type" value="Genomic_DNA"/>
</dbReference>
<reference evidence="3 4" key="1">
    <citation type="submission" date="2018-06" db="EMBL/GenBank/DDBJ databases">
        <authorList>
            <consortium name="Pathogen Informatics"/>
            <person name="Doyle S."/>
        </authorList>
    </citation>
    <scope>NUCLEOTIDE SEQUENCE [LARGE SCALE GENOMIC DNA]</scope>
    <source>
        <strain evidence="3 4">NCTC4824</strain>
    </source>
</reference>
<dbReference type="CDD" id="cd12797">
    <property type="entry name" value="M23_peptidase"/>
    <property type="match status" value="1"/>
</dbReference>
<dbReference type="KEGG" id="blen:NCTC4824_02307"/>
<proteinExistence type="predicted"/>
<name>A0A2X4WGG7_LEDLE</name>
<protein>
    <submittedName>
        <fullName evidence="3">M23/M37 family peptidase</fullName>
    </submittedName>
</protein>
<dbReference type="RefSeq" id="WP_066138731.1">
    <property type="nucleotide sequence ID" value="NZ_CBCSGM010000001.1"/>
</dbReference>
<evidence type="ECO:0000259" key="2">
    <source>
        <dbReference type="Pfam" id="PF01551"/>
    </source>
</evidence>
<gene>
    <name evidence="3" type="ORF">NCTC4824_02307</name>
</gene>
<feature type="transmembrane region" description="Helical" evidence="1">
    <location>
        <begin position="95"/>
        <end position="118"/>
    </location>
</feature>
<dbReference type="InterPro" id="IPR016047">
    <property type="entry name" value="M23ase_b-sheet_dom"/>
</dbReference>
<dbReference type="InterPro" id="IPR011055">
    <property type="entry name" value="Dup_hybrid_motif"/>
</dbReference>
<evidence type="ECO:0000313" key="4">
    <source>
        <dbReference type="Proteomes" id="UP000249134"/>
    </source>
</evidence>
<dbReference type="Gene3D" id="2.70.70.10">
    <property type="entry name" value="Glucose Permease (Domain IIA)"/>
    <property type="match status" value="1"/>
</dbReference>
<dbReference type="InterPro" id="IPR050570">
    <property type="entry name" value="Cell_wall_metabolism_enzyme"/>
</dbReference>
<feature type="domain" description="M23ase beta-sheet core" evidence="2">
    <location>
        <begin position="191"/>
        <end position="280"/>
    </location>
</feature>
<evidence type="ECO:0000313" key="3">
    <source>
        <dbReference type="EMBL" id="SQI58998.1"/>
    </source>
</evidence>
<keyword evidence="4" id="KW-1185">Reference proteome</keyword>
<accession>A0A2X4WGG7</accession>
<dbReference type="AlphaFoldDB" id="A0A2X4WGG7"/>